<dbReference type="InterPro" id="IPR027417">
    <property type="entry name" value="P-loop_NTPase"/>
</dbReference>
<reference evidence="3" key="1">
    <citation type="submission" date="2018-05" db="EMBL/GenBank/DDBJ databases">
        <title>Genome Sequencing of selected type strains of the family Eggerthellaceae.</title>
        <authorList>
            <person name="Danylec N."/>
            <person name="Stoll D.A."/>
            <person name="Doetsch A."/>
            <person name="Huch M."/>
        </authorList>
    </citation>
    <scope>NUCLEOTIDE SEQUENCE [LARGE SCALE GENOMIC DNA]</scope>
    <source>
        <strain evidence="3">DSM 24851</strain>
    </source>
</reference>
<dbReference type="AlphaFoldDB" id="A0A3N0ARJ1"/>
<dbReference type="EMBL" id="QIBX01000030">
    <property type="protein sequence ID" value="RNL37344.1"/>
    <property type="molecule type" value="Genomic_DNA"/>
</dbReference>
<comment type="caution">
    <text evidence="2">The sequence shown here is derived from an EMBL/GenBank/DDBJ whole genome shotgun (WGS) entry which is preliminary data.</text>
</comment>
<reference evidence="2" key="2">
    <citation type="journal article" date="2019" name="Microbiol. Resour. Announc.">
        <title>Draft Genome Sequences of Type Strains of Gordonibacter faecihominis, Paraeggerthella hongkongensis, Parvibacter caecicola,Slackia equolifaciens, Slackia faecicanis, and Slackia isoflavoniconvertens.</title>
        <authorList>
            <person name="Danylec N."/>
            <person name="Stoll D.A."/>
            <person name="Dotsch A."/>
            <person name="Huch M."/>
        </authorList>
    </citation>
    <scope>NUCLEOTIDE SEQUENCE</scope>
    <source>
        <strain evidence="2">DSM 24851</strain>
    </source>
</reference>
<evidence type="ECO:0000313" key="1">
    <source>
        <dbReference type="EMBL" id="HJF65962.1"/>
    </source>
</evidence>
<dbReference type="SUPFAM" id="SSF52540">
    <property type="entry name" value="P-loop containing nucleoside triphosphate hydrolases"/>
    <property type="match status" value="1"/>
</dbReference>
<dbReference type="EMBL" id="DYWI01000145">
    <property type="protein sequence ID" value="HJF65962.1"/>
    <property type="molecule type" value="Genomic_DNA"/>
</dbReference>
<gene>
    <name evidence="2" type="ORF">DMP06_11025</name>
    <name evidence="1" type="ORF">K8U77_07620</name>
</gene>
<dbReference type="RefSeq" id="WP_123209778.1">
    <property type="nucleotide sequence ID" value="NZ_JBHTHO010000043.1"/>
</dbReference>
<evidence type="ECO:0000313" key="3">
    <source>
        <dbReference type="Proteomes" id="UP000269591"/>
    </source>
</evidence>
<dbReference type="Gene3D" id="3.40.50.300">
    <property type="entry name" value="P-loop containing nucleotide triphosphate hydrolases"/>
    <property type="match status" value="1"/>
</dbReference>
<dbReference type="Proteomes" id="UP000269591">
    <property type="component" value="Unassembled WGS sequence"/>
</dbReference>
<dbReference type="OrthoDB" id="9809531at2"/>
<dbReference type="Pfam" id="PF13177">
    <property type="entry name" value="DNA_pol3_delta2"/>
    <property type="match status" value="1"/>
</dbReference>
<organism evidence="2 3">
    <name type="scientific">Slackia equolifaciens</name>
    <dbReference type="NCBI Taxonomy" id="498718"/>
    <lineage>
        <taxon>Bacteria</taxon>
        <taxon>Bacillati</taxon>
        <taxon>Actinomycetota</taxon>
        <taxon>Coriobacteriia</taxon>
        <taxon>Eggerthellales</taxon>
        <taxon>Eggerthellaceae</taxon>
        <taxon>Slackia</taxon>
    </lineage>
</organism>
<dbReference type="InterPro" id="IPR050238">
    <property type="entry name" value="DNA_Rep/Repair_Clamp_Loader"/>
</dbReference>
<name>A0A3N0ARJ1_9ACTN</name>
<evidence type="ECO:0000313" key="2">
    <source>
        <dbReference type="EMBL" id="RNL37344.1"/>
    </source>
</evidence>
<dbReference type="PANTHER" id="PTHR11669">
    <property type="entry name" value="REPLICATION FACTOR C / DNA POLYMERASE III GAMMA-TAU SUBUNIT"/>
    <property type="match status" value="1"/>
</dbReference>
<dbReference type="Proteomes" id="UP000786989">
    <property type="component" value="Unassembled WGS sequence"/>
</dbReference>
<dbReference type="GO" id="GO:0006261">
    <property type="term" value="P:DNA-templated DNA replication"/>
    <property type="evidence" value="ECO:0007669"/>
    <property type="project" value="TreeGrafter"/>
</dbReference>
<reference evidence="1" key="3">
    <citation type="journal article" date="2021" name="PeerJ">
        <title>Extensive microbial diversity within the chicken gut microbiome revealed by metagenomics and culture.</title>
        <authorList>
            <person name="Gilroy R."/>
            <person name="Ravi A."/>
            <person name="Getino M."/>
            <person name="Pursley I."/>
            <person name="Horton D.L."/>
            <person name="Alikhan N.F."/>
            <person name="Baker D."/>
            <person name="Gharbi K."/>
            <person name="Hall N."/>
            <person name="Watson M."/>
            <person name="Adriaenssens E.M."/>
            <person name="Foster-Nyarko E."/>
            <person name="Jarju S."/>
            <person name="Secka A."/>
            <person name="Antonio M."/>
            <person name="Oren A."/>
            <person name="Chaudhuri R.R."/>
            <person name="La Ragione R."/>
            <person name="Hildebrand F."/>
            <person name="Pallen M.J."/>
        </authorList>
    </citation>
    <scope>NUCLEOTIDE SEQUENCE</scope>
    <source>
        <strain evidence="1">ChiGjej6B6-11269</strain>
    </source>
</reference>
<proteinExistence type="predicted"/>
<dbReference type="PANTHER" id="PTHR11669:SF8">
    <property type="entry name" value="DNA POLYMERASE III SUBUNIT DELTA"/>
    <property type="match status" value="1"/>
</dbReference>
<accession>A0A3N0ARJ1</accession>
<sequence length="376" mass="40966">MADVFECVVGQPKVREFLRACVSQDRVSHAYLFTGPAGSNKTLAAFAFARAILCPHDPCASCDGCTNGPCNQIARRTHPDVHYLAPEGAQGYVVDQIREVVADSSLAPIQGKRKVYIIDRVDLLGTSAANAFLKTLEEPPADVVLILLGRTRESVLPTIVSRCQVVPFRHIPPSEAAGIVVQNTGCTLPEARIAIEASGGSLSKAAEFLRSSERGQFRAKVLRSLASLVRADDLDVLEYASEIVLASKAPLDAVRREQERVMEERAEFLQKSALRTLETRHKRALSNASLELLHQMTSVVRSWLRDVAAVCAGTPELIANVDAADAIRDSASYTTLARVWRAYECAEAADAAISYNVSPQTTIEAMLFEIREVLYA</sequence>
<reference evidence="1" key="4">
    <citation type="submission" date="2021-09" db="EMBL/GenBank/DDBJ databases">
        <authorList>
            <person name="Gilroy R."/>
        </authorList>
    </citation>
    <scope>NUCLEOTIDE SEQUENCE</scope>
    <source>
        <strain evidence="1">ChiGjej6B6-11269</strain>
    </source>
</reference>
<keyword evidence="3" id="KW-1185">Reference proteome</keyword>
<protein>
    <submittedName>
        <fullName evidence="2">DNA polymerase III subunit delta</fullName>
    </submittedName>
</protein>